<dbReference type="InterPro" id="IPR046335">
    <property type="entry name" value="LacI/GalR-like_sensor"/>
</dbReference>
<dbReference type="GO" id="GO:0000976">
    <property type="term" value="F:transcription cis-regulatory region binding"/>
    <property type="evidence" value="ECO:0007669"/>
    <property type="project" value="TreeGrafter"/>
</dbReference>
<dbReference type="SUPFAM" id="SSF47413">
    <property type="entry name" value="lambda repressor-like DNA-binding domains"/>
    <property type="match status" value="1"/>
</dbReference>
<keyword evidence="1" id="KW-0805">Transcription regulation</keyword>
<gene>
    <name evidence="6" type="primary">ascG_1</name>
    <name evidence="6" type="ORF">BN1086_03779</name>
</gene>
<evidence type="ECO:0000259" key="4">
    <source>
        <dbReference type="PROSITE" id="PS50932"/>
    </source>
</evidence>
<keyword evidence="2" id="KW-0238">DNA-binding</keyword>
<sequence length="340" mass="37246">MSNMTTMLEVAKRAGVSKATVSRVLSGNGYVSQETKDRVFQAIEESGYRPNLLARSLAAKKTQTLGLVVTNTLYHGVYFSELLFHTARMAEDKGRQLLLADGKHSAEEERQAIQYLLDLRCDAIMIYPRFLSVDEIDDIIDSHAQPIMVLNRRLRRNSSHCVYCDQKQTSFNAVEQLIAGGHREIAFITGSMDSPTGVERLSGYKDALTRHGIAINNELIVNGKWTPASGAEGVDTLLARKVSFTALVASNDDMAIGAIKQLHERGMSVPAQTSVIGFDDIAMAPYTIPALSSVKIPVTEMIQETIGRLIFMLDGGEFTPPKTFTGALILRDSAAPLPAR</sequence>
<dbReference type="SMART" id="SM00354">
    <property type="entry name" value="HTH_LACI"/>
    <property type="match status" value="1"/>
</dbReference>
<dbReference type="InterPro" id="IPR028082">
    <property type="entry name" value="Peripla_BP_I"/>
</dbReference>
<dbReference type="PROSITE" id="PS50932">
    <property type="entry name" value="HTH_LACI_2"/>
    <property type="match status" value="1"/>
</dbReference>
<name>A0A078LNS6_CITKO</name>
<dbReference type="PANTHER" id="PTHR30146">
    <property type="entry name" value="LACI-RELATED TRANSCRIPTIONAL REPRESSOR"/>
    <property type="match status" value="1"/>
</dbReference>
<dbReference type="InterPro" id="IPR001387">
    <property type="entry name" value="Cro/C1-type_HTH"/>
</dbReference>
<dbReference type="InterPro" id="IPR000843">
    <property type="entry name" value="HTH_LacI"/>
</dbReference>
<evidence type="ECO:0000313" key="6">
    <source>
        <dbReference type="EMBL" id="CDZ85563.1"/>
    </source>
</evidence>
<dbReference type="PROSITE" id="PS00356">
    <property type="entry name" value="HTH_LACI_1"/>
    <property type="match status" value="1"/>
</dbReference>
<keyword evidence="3" id="KW-0804">Transcription</keyword>
<reference evidence="6" key="1">
    <citation type="submission" date="2014-06" db="EMBL/GenBank/DDBJ databases">
        <authorList>
            <person name="Urmite Genomes Urmite Genomes"/>
        </authorList>
    </citation>
    <scope>NUCLEOTIDE SEQUENCE</scope>
</reference>
<feature type="domain" description="HTH lacI-type" evidence="4">
    <location>
        <begin position="5"/>
        <end position="59"/>
    </location>
</feature>
<dbReference type="Pfam" id="PF13377">
    <property type="entry name" value="Peripla_BP_3"/>
    <property type="match status" value="1"/>
</dbReference>
<dbReference type="CDD" id="cd06270">
    <property type="entry name" value="PBP1_GalS-like"/>
    <property type="match status" value="1"/>
</dbReference>
<evidence type="ECO:0000256" key="1">
    <source>
        <dbReference type="ARBA" id="ARBA00023015"/>
    </source>
</evidence>
<dbReference type="EMBL" id="LK931336">
    <property type="protein sequence ID" value="CDZ85563.1"/>
    <property type="molecule type" value="Genomic_DNA"/>
</dbReference>
<dbReference type="CDD" id="cd01392">
    <property type="entry name" value="HTH_LacI"/>
    <property type="match status" value="1"/>
</dbReference>
<protein>
    <submittedName>
        <fullName evidence="6">Cryptic asc operon repressor</fullName>
    </submittedName>
</protein>
<dbReference type="SUPFAM" id="SSF53822">
    <property type="entry name" value="Periplasmic binding protein-like I"/>
    <property type="match status" value="1"/>
</dbReference>
<evidence type="ECO:0000256" key="2">
    <source>
        <dbReference type="ARBA" id="ARBA00023125"/>
    </source>
</evidence>
<dbReference type="Gene3D" id="3.40.50.2300">
    <property type="match status" value="2"/>
</dbReference>
<dbReference type="PATRIC" id="fig|545.12.peg.3784"/>
<evidence type="ECO:0000256" key="3">
    <source>
        <dbReference type="ARBA" id="ARBA00023163"/>
    </source>
</evidence>
<accession>A0A078LNS6</accession>
<dbReference type="AlphaFoldDB" id="A0A078LNS6"/>
<feature type="domain" description="HTH cro/C1-type" evidence="5">
    <location>
        <begin position="6"/>
        <end position="35"/>
    </location>
</feature>
<dbReference type="PROSITE" id="PS50943">
    <property type="entry name" value="HTH_CROC1"/>
    <property type="match status" value="1"/>
</dbReference>
<dbReference type="Gene3D" id="1.10.260.40">
    <property type="entry name" value="lambda repressor-like DNA-binding domains"/>
    <property type="match status" value="1"/>
</dbReference>
<dbReference type="Pfam" id="PF00356">
    <property type="entry name" value="LacI"/>
    <property type="match status" value="1"/>
</dbReference>
<dbReference type="GO" id="GO:0003700">
    <property type="term" value="F:DNA-binding transcription factor activity"/>
    <property type="evidence" value="ECO:0007669"/>
    <property type="project" value="TreeGrafter"/>
</dbReference>
<dbReference type="InterPro" id="IPR010982">
    <property type="entry name" value="Lambda_DNA-bd_dom_sf"/>
</dbReference>
<evidence type="ECO:0000259" key="5">
    <source>
        <dbReference type="PROSITE" id="PS50943"/>
    </source>
</evidence>
<dbReference type="PANTHER" id="PTHR30146:SF67">
    <property type="entry name" value="HTH-TYPE TRANSCRIPTIONAL REGULATOR ASCG"/>
    <property type="match status" value="1"/>
</dbReference>
<organism evidence="6">
    <name type="scientific">Citrobacter koseri</name>
    <name type="common">Citrobacter diversus</name>
    <dbReference type="NCBI Taxonomy" id="545"/>
    <lineage>
        <taxon>Bacteria</taxon>
        <taxon>Pseudomonadati</taxon>
        <taxon>Pseudomonadota</taxon>
        <taxon>Gammaproteobacteria</taxon>
        <taxon>Enterobacterales</taxon>
        <taxon>Enterobacteriaceae</taxon>
        <taxon>Citrobacter</taxon>
    </lineage>
</organism>
<dbReference type="OMA" id="ADPFYGP"/>
<proteinExistence type="predicted"/>